<evidence type="ECO:0000313" key="2">
    <source>
        <dbReference type="EMBL" id="KXJ92277.1"/>
    </source>
</evidence>
<feature type="compositionally biased region" description="Low complexity" evidence="1">
    <location>
        <begin position="99"/>
        <end position="109"/>
    </location>
</feature>
<dbReference type="OrthoDB" id="5233293at2759"/>
<feature type="compositionally biased region" description="Basic residues" evidence="1">
    <location>
        <begin position="81"/>
        <end position="95"/>
    </location>
</feature>
<dbReference type="STRING" id="196109.A0A136J4Z8"/>
<name>A0A136J4Z8_9PEZI</name>
<proteinExistence type="predicted"/>
<evidence type="ECO:0000256" key="1">
    <source>
        <dbReference type="SAM" id="MobiDB-lite"/>
    </source>
</evidence>
<dbReference type="Proteomes" id="UP000070501">
    <property type="component" value="Unassembled WGS sequence"/>
</dbReference>
<dbReference type="AlphaFoldDB" id="A0A136J4Z8"/>
<gene>
    <name evidence="2" type="ORF">Micbo1qcDRAFT_60835</name>
</gene>
<evidence type="ECO:0000313" key="3">
    <source>
        <dbReference type="Proteomes" id="UP000070501"/>
    </source>
</evidence>
<reference evidence="3" key="1">
    <citation type="submission" date="2016-02" db="EMBL/GenBank/DDBJ databases">
        <title>Draft genome sequence of Microdochium bolleyi, a fungal endophyte of beachgrass.</title>
        <authorList>
            <consortium name="DOE Joint Genome Institute"/>
            <person name="David A.S."/>
            <person name="May G."/>
            <person name="Haridas S."/>
            <person name="Lim J."/>
            <person name="Wang M."/>
            <person name="Labutti K."/>
            <person name="Lipzen A."/>
            <person name="Barry K."/>
            <person name="Grigoriev I.V."/>
        </authorList>
    </citation>
    <scope>NUCLEOTIDE SEQUENCE [LARGE SCALE GENOMIC DNA]</scope>
    <source>
        <strain evidence="3">J235TASD1</strain>
    </source>
</reference>
<protein>
    <submittedName>
        <fullName evidence="2">Uncharacterized protein</fullName>
    </submittedName>
</protein>
<feature type="compositionally biased region" description="Basic and acidic residues" evidence="1">
    <location>
        <begin position="33"/>
        <end position="46"/>
    </location>
</feature>
<sequence>MGEQYYHTERVADSSHMASSDPDMQRGRKRRRSPPDMQREDTHLISEESATFRGRCRHRSTSRFDASRTSSRFRGGSLSPSRKKMLYVANMHRRRDQSPSRSRSPAAMDASKRRRQRTRSHSREHHHKSAQYAVTEPQLSMLRHELLHDEIARPAKDTLLSVQQTG</sequence>
<accession>A0A136J4Z8</accession>
<feature type="compositionally biased region" description="Polar residues" evidence="1">
    <location>
        <begin position="63"/>
        <end position="72"/>
    </location>
</feature>
<dbReference type="EMBL" id="KQ964249">
    <property type="protein sequence ID" value="KXJ92277.1"/>
    <property type="molecule type" value="Genomic_DNA"/>
</dbReference>
<keyword evidence="3" id="KW-1185">Reference proteome</keyword>
<feature type="compositionally biased region" description="Basic residues" evidence="1">
    <location>
        <begin position="112"/>
        <end position="129"/>
    </location>
</feature>
<feature type="compositionally biased region" description="Basic and acidic residues" evidence="1">
    <location>
        <begin position="1"/>
        <end position="13"/>
    </location>
</feature>
<dbReference type="InParanoid" id="A0A136J4Z8"/>
<feature type="region of interest" description="Disordered" evidence="1">
    <location>
        <begin position="1"/>
        <end position="137"/>
    </location>
</feature>
<organism evidence="2 3">
    <name type="scientific">Microdochium bolleyi</name>
    <dbReference type="NCBI Taxonomy" id="196109"/>
    <lineage>
        <taxon>Eukaryota</taxon>
        <taxon>Fungi</taxon>
        <taxon>Dikarya</taxon>
        <taxon>Ascomycota</taxon>
        <taxon>Pezizomycotina</taxon>
        <taxon>Sordariomycetes</taxon>
        <taxon>Xylariomycetidae</taxon>
        <taxon>Xylariales</taxon>
        <taxon>Microdochiaceae</taxon>
        <taxon>Microdochium</taxon>
    </lineage>
</organism>